<gene>
    <name evidence="1" type="ORF">FBZ96_102131</name>
</gene>
<evidence type="ECO:0000313" key="1">
    <source>
        <dbReference type="EMBL" id="TWB03658.1"/>
    </source>
</evidence>
<keyword evidence="2" id="KW-1185">Reference proteome</keyword>
<dbReference type="Proteomes" id="UP000319949">
    <property type="component" value="Unassembled WGS sequence"/>
</dbReference>
<sequence length="311" mass="35391">MAKFDTKMDRYPFVPITKRPTYDWPAGKRLAVYFALNIEAFEFGRNPGPDFTTMPAPPFHRGYAYRDFGNRVGVWRLIDLFQEFDIPLSVLANTAVYDAYPEVMAAFRQRGDEFVGHGRTNSERQIDMSEDEERAMLREVRDRFEKEEGAAPKGWLGPFISQSTRTPELLVEQGFGYMLDWFYDEQPQLFRTDLGPILSVPYPSMELNDLPAVFNRRVSDAEFADLLVDAFDQQLQDSEKYPLVFSVALHTFVMGQPHRTRNLRRALAHIASHRDKVWITTAGKIATHALSLPKGTLLSPDAAGSRASAAS</sequence>
<proteinExistence type="predicted"/>
<dbReference type="InterPro" id="IPR011330">
    <property type="entry name" value="Glyco_hydro/deAcase_b/a-brl"/>
</dbReference>
<dbReference type="Gene3D" id="3.20.20.370">
    <property type="entry name" value="Glycoside hydrolase/deacetylase"/>
    <property type="match status" value="1"/>
</dbReference>
<name>A0A560E2P9_9BRAD</name>
<protein>
    <submittedName>
        <fullName evidence="1">Polysaccharide deacetylase</fullName>
    </submittedName>
</protein>
<dbReference type="AlphaFoldDB" id="A0A560E2P9"/>
<dbReference type="CDD" id="cd10979">
    <property type="entry name" value="CE4_PuuE_like"/>
    <property type="match status" value="1"/>
</dbReference>
<dbReference type="EMBL" id="VITK01000002">
    <property type="protein sequence ID" value="TWB03658.1"/>
    <property type="molecule type" value="Genomic_DNA"/>
</dbReference>
<dbReference type="GO" id="GO:0005975">
    <property type="term" value="P:carbohydrate metabolic process"/>
    <property type="evidence" value="ECO:0007669"/>
    <property type="project" value="InterPro"/>
</dbReference>
<comment type="caution">
    <text evidence="1">The sequence shown here is derived from an EMBL/GenBank/DDBJ whole genome shotgun (WGS) entry which is preliminary data.</text>
</comment>
<evidence type="ECO:0000313" key="2">
    <source>
        <dbReference type="Proteomes" id="UP000319949"/>
    </source>
</evidence>
<dbReference type="PANTHER" id="PTHR43123:SF4">
    <property type="entry name" value="POLYSACCHARIDE DEACETYLASE"/>
    <property type="match status" value="1"/>
</dbReference>
<dbReference type="RefSeq" id="WP_063684692.1">
    <property type="nucleotide sequence ID" value="NZ_LVEM01000001.1"/>
</dbReference>
<reference evidence="1 2" key="1">
    <citation type="submission" date="2019-06" db="EMBL/GenBank/DDBJ databases">
        <title>Genomic Encyclopedia of Type Strains, Phase IV (KMG-V): Genome sequencing to study the core and pangenomes of soil and plant-associated prokaryotes.</title>
        <authorList>
            <person name="Whitman W."/>
        </authorList>
    </citation>
    <scope>NUCLEOTIDE SEQUENCE [LARGE SCALE GENOMIC DNA]</scope>
    <source>
        <strain evidence="1 2">BR 510</strain>
    </source>
</reference>
<dbReference type="STRING" id="1803665.GCA_001641335_02393"/>
<accession>A0A560E2P9</accession>
<dbReference type="PANTHER" id="PTHR43123">
    <property type="entry name" value="POLYSACCHARIDE DEACETYLASE-RELATED"/>
    <property type="match status" value="1"/>
</dbReference>
<organism evidence="1 2">
    <name type="scientific">Bradyrhizobium stylosanthis</name>
    <dbReference type="NCBI Taxonomy" id="1803665"/>
    <lineage>
        <taxon>Bacteria</taxon>
        <taxon>Pseudomonadati</taxon>
        <taxon>Pseudomonadota</taxon>
        <taxon>Alphaproteobacteria</taxon>
        <taxon>Hyphomicrobiales</taxon>
        <taxon>Nitrobacteraceae</taxon>
        <taxon>Bradyrhizobium</taxon>
    </lineage>
</organism>
<dbReference type="SUPFAM" id="SSF88713">
    <property type="entry name" value="Glycoside hydrolase/deacetylase"/>
    <property type="match status" value="1"/>
</dbReference>